<dbReference type="PANTHER" id="PTHR13140:SF550">
    <property type="entry name" value="MYOSIN-IIIB ISOFORM X1"/>
    <property type="match status" value="1"/>
</dbReference>
<organism evidence="8 9">
    <name type="scientific">Mycena alexandri</name>
    <dbReference type="NCBI Taxonomy" id="1745969"/>
    <lineage>
        <taxon>Eukaryota</taxon>
        <taxon>Fungi</taxon>
        <taxon>Dikarya</taxon>
        <taxon>Basidiomycota</taxon>
        <taxon>Agaricomycotina</taxon>
        <taxon>Agaricomycetes</taxon>
        <taxon>Agaricomycetidae</taxon>
        <taxon>Agaricales</taxon>
        <taxon>Marasmiineae</taxon>
        <taxon>Mycenaceae</taxon>
        <taxon>Mycena</taxon>
    </lineage>
</organism>
<keyword evidence="4 6" id="KW-0505">Motor protein</keyword>
<dbReference type="InterPro" id="IPR001609">
    <property type="entry name" value="Myosin_head_motor_dom-like"/>
</dbReference>
<evidence type="ECO:0000256" key="4">
    <source>
        <dbReference type="ARBA" id="ARBA00023175"/>
    </source>
</evidence>
<keyword evidence="8" id="KW-0378">Hydrolase</keyword>
<dbReference type="SMART" id="SM00242">
    <property type="entry name" value="MYSc"/>
    <property type="match status" value="1"/>
</dbReference>
<dbReference type="Pfam" id="PF00063">
    <property type="entry name" value="Myosin_head"/>
    <property type="match status" value="1"/>
</dbReference>
<feature type="binding site" evidence="6">
    <location>
        <begin position="58"/>
        <end position="65"/>
    </location>
    <ligand>
        <name>ATP</name>
        <dbReference type="ChEBI" id="CHEBI:30616"/>
    </ligand>
</feature>
<dbReference type="SUPFAM" id="SSF52540">
    <property type="entry name" value="P-loop containing nucleoside triphosphate hydrolases"/>
    <property type="match status" value="1"/>
</dbReference>
<dbReference type="PROSITE" id="PS51456">
    <property type="entry name" value="MYOSIN_MOTOR"/>
    <property type="match status" value="1"/>
</dbReference>
<dbReference type="InterPro" id="IPR027417">
    <property type="entry name" value="P-loop_NTPase"/>
</dbReference>
<comment type="caution">
    <text evidence="6">Lacks conserved residue(s) required for the propagation of feature annotation.</text>
</comment>
<keyword evidence="9" id="KW-1185">Reference proteome</keyword>
<accession>A0AAD6WZF1</accession>
<dbReference type="EMBL" id="JARJCM010000104">
    <property type="protein sequence ID" value="KAJ7029181.1"/>
    <property type="molecule type" value="Genomic_DNA"/>
</dbReference>
<dbReference type="GO" id="GO:0005737">
    <property type="term" value="C:cytoplasm"/>
    <property type="evidence" value="ECO:0007669"/>
    <property type="project" value="TreeGrafter"/>
</dbReference>
<evidence type="ECO:0000313" key="9">
    <source>
        <dbReference type="Proteomes" id="UP001218188"/>
    </source>
</evidence>
<evidence type="ECO:0000256" key="3">
    <source>
        <dbReference type="ARBA" id="ARBA00023123"/>
    </source>
</evidence>
<evidence type="ECO:0000259" key="7">
    <source>
        <dbReference type="PROSITE" id="PS51456"/>
    </source>
</evidence>
<dbReference type="PANTHER" id="PTHR13140">
    <property type="entry name" value="MYOSIN"/>
    <property type="match status" value="1"/>
</dbReference>
<keyword evidence="2 6" id="KW-0067">ATP-binding</keyword>
<dbReference type="Proteomes" id="UP001218188">
    <property type="component" value="Unassembled WGS sequence"/>
</dbReference>
<dbReference type="Gene3D" id="3.40.850.10">
    <property type="entry name" value="Kinesin motor domain"/>
    <property type="match status" value="2"/>
</dbReference>
<evidence type="ECO:0000313" key="8">
    <source>
        <dbReference type="EMBL" id="KAJ7029181.1"/>
    </source>
</evidence>
<dbReference type="AlphaFoldDB" id="A0AAD6WZF1"/>
<dbReference type="GO" id="GO:0016787">
    <property type="term" value="F:hydrolase activity"/>
    <property type="evidence" value="ECO:0007669"/>
    <property type="project" value="UniProtKB-KW"/>
</dbReference>
<keyword evidence="1 6" id="KW-0547">Nucleotide-binding</keyword>
<proteinExistence type="inferred from homology"/>
<dbReference type="GO" id="GO:0007015">
    <property type="term" value="P:actin filament organization"/>
    <property type="evidence" value="ECO:0007669"/>
    <property type="project" value="TreeGrafter"/>
</dbReference>
<evidence type="ECO:0000256" key="5">
    <source>
        <dbReference type="ARBA" id="ARBA00023203"/>
    </source>
</evidence>
<comment type="caution">
    <text evidence="8">The sequence shown here is derived from an EMBL/GenBank/DDBJ whole genome shotgun (WGS) entry which is preliminary data.</text>
</comment>
<evidence type="ECO:0000256" key="6">
    <source>
        <dbReference type="PROSITE-ProRule" id="PRU00782"/>
    </source>
</evidence>
<dbReference type="GO" id="GO:0016020">
    <property type="term" value="C:membrane"/>
    <property type="evidence" value="ECO:0007669"/>
    <property type="project" value="TreeGrafter"/>
</dbReference>
<comment type="similarity">
    <text evidence="6">Belongs to the TRAFAC class myosin-kinesin ATPase superfamily. Myosin family.</text>
</comment>
<dbReference type="GO" id="GO:0051015">
    <property type="term" value="F:actin filament binding"/>
    <property type="evidence" value="ECO:0007669"/>
    <property type="project" value="TreeGrafter"/>
</dbReference>
<dbReference type="GO" id="GO:0000146">
    <property type="term" value="F:microfilament motor activity"/>
    <property type="evidence" value="ECO:0007669"/>
    <property type="project" value="TreeGrafter"/>
</dbReference>
<protein>
    <submittedName>
        <fullName evidence="8">P-loop containing nucleoside triphosphate hydrolase protein</fullName>
    </submittedName>
</protein>
<dbReference type="InterPro" id="IPR036961">
    <property type="entry name" value="Kinesin_motor_dom_sf"/>
</dbReference>
<reference evidence="8" key="1">
    <citation type="submission" date="2023-03" db="EMBL/GenBank/DDBJ databases">
        <title>Massive genome expansion in bonnet fungi (Mycena s.s.) driven by repeated elements and novel gene families across ecological guilds.</title>
        <authorList>
            <consortium name="Lawrence Berkeley National Laboratory"/>
            <person name="Harder C.B."/>
            <person name="Miyauchi S."/>
            <person name="Viragh M."/>
            <person name="Kuo A."/>
            <person name="Thoen E."/>
            <person name="Andreopoulos B."/>
            <person name="Lu D."/>
            <person name="Skrede I."/>
            <person name="Drula E."/>
            <person name="Henrissat B."/>
            <person name="Morin E."/>
            <person name="Kohler A."/>
            <person name="Barry K."/>
            <person name="LaButti K."/>
            <person name="Morin E."/>
            <person name="Salamov A."/>
            <person name="Lipzen A."/>
            <person name="Mereny Z."/>
            <person name="Hegedus B."/>
            <person name="Baldrian P."/>
            <person name="Stursova M."/>
            <person name="Weitz H."/>
            <person name="Taylor A."/>
            <person name="Grigoriev I.V."/>
            <person name="Nagy L.G."/>
            <person name="Martin F."/>
            <person name="Kauserud H."/>
        </authorList>
    </citation>
    <scope>NUCLEOTIDE SEQUENCE</scope>
    <source>
        <strain evidence="8">CBHHK200</strain>
    </source>
</reference>
<dbReference type="GO" id="GO:0016459">
    <property type="term" value="C:myosin complex"/>
    <property type="evidence" value="ECO:0007669"/>
    <property type="project" value="UniProtKB-KW"/>
</dbReference>
<keyword evidence="3 6" id="KW-0518">Myosin</keyword>
<name>A0AAD6WZF1_9AGAR</name>
<evidence type="ECO:0000256" key="2">
    <source>
        <dbReference type="ARBA" id="ARBA00022840"/>
    </source>
</evidence>
<dbReference type="GO" id="GO:0005524">
    <property type="term" value="F:ATP binding"/>
    <property type="evidence" value="ECO:0007669"/>
    <property type="project" value="UniProtKB-UniRule"/>
</dbReference>
<evidence type="ECO:0000256" key="1">
    <source>
        <dbReference type="ARBA" id="ARBA00022741"/>
    </source>
</evidence>
<sequence length="291" mass="32433">MTLKPDTAATPCCRSTHNTTATLHRTRTRYPPHTFQLANNACYRMKRTTQGQAIMLFGGTANGKSENRRLAIKTLLELSVSPPGKKGLQTRHTGPRIRYTELQFSECGRPVDVKTLNRVSGAPNGERKFHIFYYLVAGATPEERQHLHLLDKMTYQYLGQHRSVPAALSDGGLKPTDDSARFDQLKLALKTIGLSKRHFTIDRSRNEDAAVVRNTDLCEIAASFRGVQPADLKAALSYKTKLVENELCTLFFDQAAGDYKSQGASSPSFFILASHPHLSHLPLFIPNLIPR</sequence>
<keyword evidence="5 6" id="KW-0009">Actin-binding</keyword>
<feature type="domain" description="Myosin motor" evidence="7">
    <location>
        <begin position="1"/>
        <end position="291"/>
    </location>
</feature>
<gene>
    <name evidence="8" type="ORF">C8F04DRAFT_1288957</name>
</gene>